<dbReference type="AlphaFoldDB" id="G0U5K7"/>
<sequence length="224" mass="23907">MSSLFDSSIPIVDCGGVRLIGTAPKNLATQYRRRHNERDGRLRFCDYCNVFVSTVPRCWLEHINGVHHMDSIESYYSFVQSHDPALLQSISDDVSRAHFDVYVRNFQSVAGKGSSIPIPPMKSAAVGYPEVVVGGTLPVCQPPQSVTSGVLGVCVIPNNVGFVPVNVCGPLYSPAALPVPSTTVVASSPSVRVGSLLVDPLIRPVGSMDSSTNSTPHDSSATPK</sequence>
<evidence type="ECO:0008006" key="3">
    <source>
        <dbReference type="Google" id="ProtNLM"/>
    </source>
</evidence>
<organism evidence="2">
    <name type="scientific">Trypanosoma vivax (strain Y486)</name>
    <dbReference type="NCBI Taxonomy" id="1055687"/>
    <lineage>
        <taxon>Eukaryota</taxon>
        <taxon>Discoba</taxon>
        <taxon>Euglenozoa</taxon>
        <taxon>Kinetoplastea</taxon>
        <taxon>Metakinetoplastina</taxon>
        <taxon>Trypanosomatida</taxon>
        <taxon>Trypanosomatidae</taxon>
        <taxon>Trypanosoma</taxon>
        <taxon>Duttonella</taxon>
    </lineage>
</organism>
<feature type="compositionally biased region" description="Polar residues" evidence="1">
    <location>
        <begin position="208"/>
        <end position="224"/>
    </location>
</feature>
<proteinExistence type="predicted"/>
<evidence type="ECO:0000313" key="2">
    <source>
        <dbReference type="EMBL" id="CCC51158.1"/>
    </source>
</evidence>
<feature type="region of interest" description="Disordered" evidence="1">
    <location>
        <begin position="205"/>
        <end position="224"/>
    </location>
</feature>
<protein>
    <recommendedName>
        <fullName evidence="3">Matrin-type domain-containing protein</fullName>
    </recommendedName>
</protein>
<accession>G0U5K7</accession>
<reference evidence="2" key="1">
    <citation type="journal article" date="2012" name="Proc. Natl. Acad. Sci. U.S.A.">
        <title>Antigenic diversity is generated by distinct evolutionary mechanisms in African trypanosome species.</title>
        <authorList>
            <person name="Jackson A.P."/>
            <person name="Berry A."/>
            <person name="Aslett M."/>
            <person name="Allison H.C."/>
            <person name="Burton P."/>
            <person name="Vavrova-Anderson J."/>
            <person name="Brown R."/>
            <person name="Browne H."/>
            <person name="Corton N."/>
            <person name="Hauser H."/>
            <person name="Gamble J."/>
            <person name="Gilderthorp R."/>
            <person name="Marcello L."/>
            <person name="McQuillan J."/>
            <person name="Otto T.D."/>
            <person name="Quail M.A."/>
            <person name="Sanders M.J."/>
            <person name="van Tonder A."/>
            <person name="Ginger M.L."/>
            <person name="Field M.C."/>
            <person name="Barry J.D."/>
            <person name="Hertz-Fowler C."/>
            <person name="Berriman M."/>
        </authorList>
    </citation>
    <scope>NUCLEOTIDE SEQUENCE</scope>
    <source>
        <strain evidence="2">Y486</strain>
    </source>
</reference>
<dbReference type="VEuPathDB" id="TriTrypDB:TvY486_1002110"/>
<gene>
    <name evidence="2" type="ORF">TVY486_1002110</name>
</gene>
<name>G0U5K7_TRYVY</name>
<dbReference type="EMBL" id="HE573026">
    <property type="protein sequence ID" value="CCC51158.1"/>
    <property type="molecule type" value="Genomic_DNA"/>
</dbReference>
<evidence type="ECO:0000256" key="1">
    <source>
        <dbReference type="SAM" id="MobiDB-lite"/>
    </source>
</evidence>